<dbReference type="InterPro" id="IPR013096">
    <property type="entry name" value="Cupin_2"/>
</dbReference>
<dbReference type="SUPFAM" id="SSF51182">
    <property type="entry name" value="RmlC-like cupins"/>
    <property type="match status" value="1"/>
</dbReference>
<dbReference type="OrthoDB" id="1121052at2"/>
<name>A0A5D3WK19_9BACT</name>
<proteinExistence type="predicted"/>
<comment type="caution">
    <text evidence="2">The sequence shown here is derived from an EMBL/GenBank/DDBJ whole genome shotgun (WGS) entry which is preliminary data.</text>
</comment>
<sequence>MSDSTDLLGRTLELNQLLDYQQGAVVSRTIIKKETGTVTLFAFDEGEGLSEHTAPFDALVQVTDGEALITISGSEHRVAAGQFIIMPADEPHALKAVTRFKMLLVMIKSGDK</sequence>
<reference evidence="2 3" key="1">
    <citation type="submission" date="2019-07" db="EMBL/GenBank/DDBJ databases">
        <title>Genomic Encyclopedia of Type Strains, Phase IV (KMG-IV): sequencing the most valuable type-strain genomes for metagenomic binning, comparative biology and taxonomic classification.</title>
        <authorList>
            <person name="Goeker M."/>
        </authorList>
    </citation>
    <scope>NUCLEOTIDE SEQUENCE [LARGE SCALE GENOMIC DNA]</scope>
    <source>
        <strain evidence="2 3">SS015</strain>
    </source>
</reference>
<dbReference type="RefSeq" id="WP_148896367.1">
    <property type="nucleotide sequence ID" value="NZ_VNIB01000010.1"/>
</dbReference>
<evidence type="ECO:0000259" key="1">
    <source>
        <dbReference type="Pfam" id="PF07883"/>
    </source>
</evidence>
<dbReference type="AlphaFoldDB" id="A0A5D3WK19"/>
<keyword evidence="3" id="KW-1185">Reference proteome</keyword>
<dbReference type="CDD" id="cd02230">
    <property type="entry name" value="cupin_HP0902-like"/>
    <property type="match status" value="1"/>
</dbReference>
<protein>
    <submittedName>
        <fullName evidence="2">Cupin domain</fullName>
    </submittedName>
</protein>
<dbReference type="PANTHER" id="PTHR37694:SF1">
    <property type="entry name" value="SLR8022 PROTEIN"/>
    <property type="match status" value="1"/>
</dbReference>
<feature type="domain" description="Cupin type-2" evidence="1">
    <location>
        <begin position="40"/>
        <end position="105"/>
    </location>
</feature>
<dbReference type="Proteomes" id="UP000324159">
    <property type="component" value="Unassembled WGS sequence"/>
</dbReference>
<evidence type="ECO:0000313" key="2">
    <source>
        <dbReference type="EMBL" id="TYO97468.1"/>
    </source>
</evidence>
<dbReference type="Gene3D" id="2.60.120.10">
    <property type="entry name" value="Jelly Rolls"/>
    <property type="match status" value="1"/>
</dbReference>
<gene>
    <name evidence="2" type="ORF">EDC39_1108</name>
</gene>
<dbReference type="PANTHER" id="PTHR37694">
    <property type="entry name" value="SLR8022 PROTEIN"/>
    <property type="match status" value="1"/>
</dbReference>
<organism evidence="2 3">
    <name type="scientific">Geothermobacter ehrlichii</name>
    <dbReference type="NCBI Taxonomy" id="213224"/>
    <lineage>
        <taxon>Bacteria</taxon>
        <taxon>Pseudomonadati</taxon>
        <taxon>Thermodesulfobacteriota</taxon>
        <taxon>Desulfuromonadia</taxon>
        <taxon>Desulfuromonadales</taxon>
        <taxon>Geothermobacteraceae</taxon>
        <taxon>Geothermobacter</taxon>
    </lineage>
</organism>
<dbReference type="InterPro" id="IPR011051">
    <property type="entry name" value="RmlC_Cupin_sf"/>
</dbReference>
<evidence type="ECO:0000313" key="3">
    <source>
        <dbReference type="Proteomes" id="UP000324159"/>
    </source>
</evidence>
<dbReference type="InterPro" id="IPR014710">
    <property type="entry name" value="RmlC-like_jellyroll"/>
</dbReference>
<dbReference type="EMBL" id="VNIB01000010">
    <property type="protein sequence ID" value="TYO97468.1"/>
    <property type="molecule type" value="Genomic_DNA"/>
</dbReference>
<accession>A0A5D3WK19</accession>
<dbReference type="Pfam" id="PF07883">
    <property type="entry name" value="Cupin_2"/>
    <property type="match status" value="1"/>
</dbReference>